<dbReference type="Pfam" id="PF22642">
    <property type="entry name" value="MinC_N_1"/>
    <property type="match status" value="1"/>
</dbReference>
<keyword evidence="3" id="KW-0717">Septation</keyword>
<accession>A0A095ABW9</accession>
<dbReference type="InterPro" id="IPR036145">
    <property type="entry name" value="MinC_C_sf"/>
</dbReference>
<dbReference type="RefSeq" id="WP_016265028.1">
    <property type="nucleotide sequence ID" value="NZ_BJLN01000001.1"/>
</dbReference>
<name>A0A095ABW9_LATSK</name>
<evidence type="ECO:0000259" key="7">
    <source>
        <dbReference type="Pfam" id="PF22642"/>
    </source>
</evidence>
<dbReference type="SUPFAM" id="SSF63848">
    <property type="entry name" value="Cell-division inhibitor MinC, C-terminal domain"/>
    <property type="match status" value="1"/>
</dbReference>
<gene>
    <name evidence="8" type="primary">minC</name>
    <name evidence="8" type="ORF">LAS9267_00301</name>
    <name evidence="9" type="ORF">QBD03_05075</name>
</gene>
<evidence type="ECO:0000256" key="3">
    <source>
        <dbReference type="ARBA" id="ARBA00023210"/>
    </source>
</evidence>
<evidence type="ECO:0000313" key="9">
    <source>
        <dbReference type="EMBL" id="WGI20087.1"/>
    </source>
</evidence>
<dbReference type="GeneID" id="57133714"/>
<evidence type="ECO:0000256" key="4">
    <source>
        <dbReference type="ARBA" id="ARBA00023306"/>
    </source>
</evidence>
<protein>
    <submittedName>
        <fullName evidence="8">Septum site-determining protein MinC</fullName>
    </submittedName>
</protein>
<dbReference type="Gene3D" id="2.160.20.70">
    <property type="match status" value="1"/>
</dbReference>
<keyword evidence="4" id="KW-0131">Cell cycle</keyword>
<sequence>MDAVTLRGRKEGFELNIDAGADFDQALDSIVALLSKIRSEQPKLGNDKIELELTTGMRLLSEQQKKALYQTLEPFPEFDIMSIQSSVMTIEQAQIERQENSIHVEPNVIRSGQEVNYVGDVLFVGNLHQGAVIKATGSIFILGSVAGIVHAGFPDNADAIVAGNLTKAVQLRIADAVEIIDPKKTPFNSQSISYINDLHVIDYGEITDLKQINPKLYRKMEEQ</sequence>
<feature type="domain" description="Septum site-determining protein MinC N-terminal" evidence="7">
    <location>
        <begin position="4"/>
        <end position="83"/>
    </location>
</feature>
<evidence type="ECO:0000259" key="6">
    <source>
        <dbReference type="Pfam" id="PF03775"/>
    </source>
</evidence>
<dbReference type="EMBL" id="CP122959">
    <property type="protein sequence ID" value="WGI20087.1"/>
    <property type="molecule type" value="Genomic_DNA"/>
</dbReference>
<dbReference type="InterPro" id="IPR005526">
    <property type="entry name" value="Septum_form_inhib_MinC_C"/>
</dbReference>
<proteinExistence type="inferred from homology"/>
<evidence type="ECO:0000313" key="10">
    <source>
        <dbReference type="Proteomes" id="UP000239650"/>
    </source>
</evidence>
<evidence type="ECO:0000256" key="1">
    <source>
        <dbReference type="ARBA" id="ARBA00006291"/>
    </source>
</evidence>
<comment type="similarity">
    <text evidence="1">Belongs to the MinC family.</text>
</comment>
<dbReference type="Pfam" id="PF03775">
    <property type="entry name" value="MinC_C"/>
    <property type="match status" value="1"/>
</dbReference>
<reference evidence="9" key="2">
    <citation type="submission" date="2023-04" db="EMBL/GenBank/DDBJ databases">
        <title>Novel strain of Lactilactobacillus sakei and use thereof.</title>
        <authorList>
            <person name="Kim S.Y."/>
        </authorList>
    </citation>
    <scope>NUCLEOTIDE SEQUENCE</scope>
    <source>
        <strain evidence="9">HUP1</strain>
    </source>
</reference>
<keyword evidence="2" id="KW-0132">Cell division</keyword>
<evidence type="ECO:0000313" key="8">
    <source>
        <dbReference type="EMBL" id="SPE18784.1"/>
    </source>
</evidence>
<evidence type="ECO:0000256" key="5">
    <source>
        <dbReference type="ARBA" id="ARBA00046874"/>
    </source>
</evidence>
<comment type="subunit">
    <text evidence="5">Interacts with MinD and FtsZ.</text>
</comment>
<dbReference type="GO" id="GO:0000902">
    <property type="term" value="P:cell morphogenesis"/>
    <property type="evidence" value="ECO:0007669"/>
    <property type="project" value="InterPro"/>
</dbReference>
<dbReference type="Proteomes" id="UP001179858">
    <property type="component" value="Chromosome"/>
</dbReference>
<dbReference type="InterPro" id="IPR055219">
    <property type="entry name" value="MinC_N_1"/>
</dbReference>
<dbReference type="Proteomes" id="UP000239650">
    <property type="component" value="Unassembled WGS sequence"/>
</dbReference>
<dbReference type="EMBL" id="OKRC01000001">
    <property type="protein sequence ID" value="SPE18784.1"/>
    <property type="molecule type" value="Genomic_DNA"/>
</dbReference>
<dbReference type="InterPro" id="IPR016098">
    <property type="entry name" value="CAP/MinC_C"/>
</dbReference>
<dbReference type="InterPro" id="IPR013033">
    <property type="entry name" value="MinC"/>
</dbReference>
<feature type="domain" description="Septum formation inhibitor MinC C-terminal" evidence="6">
    <location>
        <begin position="108"/>
        <end position="184"/>
    </location>
</feature>
<dbReference type="GO" id="GO:0000917">
    <property type="term" value="P:division septum assembly"/>
    <property type="evidence" value="ECO:0007669"/>
    <property type="project" value="UniProtKB-KW"/>
</dbReference>
<dbReference type="PANTHER" id="PTHR34108:SF1">
    <property type="entry name" value="SEPTUM SITE-DETERMINING PROTEIN MINC"/>
    <property type="match status" value="1"/>
</dbReference>
<dbReference type="AlphaFoldDB" id="A0A095ABW9"/>
<evidence type="ECO:0000256" key="2">
    <source>
        <dbReference type="ARBA" id="ARBA00022618"/>
    </source>
</evidence>
<dbReference type="GO" id="GO:1901891">
    <property type="term" value="P:regulation of cell septum assembly"/>
    <property type="evidence" value="ECO:0007669"/>
    <property type="project" value="InterPro"/>
</dbReference>
<organism evidence="8 10">
    <name type="scientific">Latilactobacillus sakei</name>
    <name type="common">Lactobacillus sakei</name>
    <dbReference type="NCBI Taxonomy" id="1599"/>
    <lineage>
        <taxon>Bacteria</taxon>
        <taxon>Bacillati</taxon>
        <taxon>Bacillota</taxon>
        <taxon>Bacilli</taxon>
        <taxon>Lactobacillales</taxon>
        <taxon>Lactobacillaceae</taxon>
        <taxon>Latilactobacillus</taxon>
    </lineage>
</organism>
<reference evidence="8 10" key="1">
    <citation type="submission" date="2018-02" db="EMBL/GenBank/DDBJ databases">
        <authorList>
            <person name="Rodrigo-Torres L."/>
            <person name="Arahal R. D."/>
            <person name="Lucena T."/>
        </authorList>
    </citation>
    <scope>NUCLEOTIDE SEQUENCE [LARGE SCALE GENOMIC DNA]</scope>
    <source>
        <strain evidence="8 10">CECT 9267</strain>
    </source>
</reference>
<dbReference type="Gene3D" id="3.30.160.540">
    <property type="match status" value="1"/>
</dbReference>
<dbReference type="PANTHER" id="PTHR34108">
    <property type="entry name" value="SEPTUM SITE-DETERMINING PROTEIN MINC"/>
    <property type="match status" value="1"/>
</dbReference>